<comment type="caution">
    <text evidence="1">The sequence shown here is derived from an EMBL/GenBank/DDBJ whole genome shotgun (WGS) entry which is preliminary data.</text>
</comment>
<dbReference type="EMBL" id="CM023476">
    <property type="protein sequence ID" value="KAH7941595.1"/>
    <property type="molecule type" value="Genomic_DNA"/>
</dbReference>
<proteinExistence type="predicted"/>
<evidence type="ECO:0000313" key="2">
    <source>
        <dbReference type="Proteomes" id="UP000821865"/>
    </source>
</evidence>
<protein>
    <submittedName>
        <fullName evidence="1">Uncharacterized protein</fullName>
    </submittedName>
</protein>
<organism evidence="1 2">
    <name type="scientific">Dermacentor silvarum</name>
    <name type="common">Tick</name>
    <dbReference type="NCBI Taxonomy" id="543639"/>
    <lineage>
        <taxon>Eukaryota</taxon>
        <taxon>Metazoa</taxon>
        <taxon>Ecdysozoa</taxon>
        <taxon>Arthropoda</taxon>
        <taxon>Chelicerata</taxon>
        <taxon>Arachnida</taxon>
        <taxon>Acari</taxon>
        <taxon>Parasitiformes</taxon>
        <taxon>Ixodida</taxon>
        <taxon>Ixodoidea</taxon>
        <taxon>Ixodidae</taxon>
        <taxon>Rhipicephalinae</taxon>
        <taxon>Dermacentor</taxon>
    </lineage>
</organism>
<accession>A0ACB8CFQ6</accession>
<evidence type="ECO:0000313" key="1">
    <source>
        <dbReference type="EMBL" id="KAH7941595.1"/>
    </source>
</evidence>
<reference evidence="1" key="1">
    <citation type="submission" date="2020-05" db="EMBL/GenBank/DDBJ databases">
        <title>Large-scale comparative analyses of tick genomes elucidate their genetic diversity and vector capacities.</title>
        <authorList>
            <person name="Jia N."/>
            <person name="Wang J."/>
            <person name="Shi W."/>
            <person name="Du L."/>
            <person name="Sun Y."/>
            <person name="Zhan W."/>
            <person name="Jiang J."/>
            <person name="Wang Q."/>
            <person name="Zhang B."/>
            <person name="Ji P."/>
            <person name="Sakyi L.B."/>
            <person name="Cui X."/>
            <person name="Yuan T."/>
            <person name="Jiang B."/>
            <person name="Yang W."/>
            <person name="Lam T.T.-Y."/>
            <person name="Chang Q."/>
            <person name="Ding S."/>
            <person name="Wang X."/>
            <person name="Zhu J."/>
            <person name="Ruan X."/>
            <person name="Zhao L."/>
            <person name="Wei J."/>
            <person name="Que T."/>
            <person name="Du C."/>
            <person name="Cheng J."/>
            <person name="Dai P."/>
            <person name="Han X."/>
            <person name="Huang E."/>
            <person name="Gao Y."/>
            <person name="Liu J."/>
            <person name="Shao H."/>
            <person name="Ye R."/>
            <person name="Li L."/>
            <person name="Wei W."/>
            <person name="Wang X."/>
            <person name="Wang C."/>
            <person name="Yang T."/>
            <person name="Huo Q."/>
            <person name="Li W."/>
            <person name="Guo W."/>
            <person name="Chen H."/>
            <person name="Zhou L."/>
            <person name="Ni X."/>
            <person name="Tian J."/>
            <person name="Zhou Y."/>
            <person name="Sheng Y."/>
            <person name="Liu T."/>
            <person name="Pan Y."/>
            <person name="Xia L."/>
            <person name="Li J."/>
            <person name="Zhao F."/>
            <person name="Cao W."/>
        </authorList>
    </citation>
    <scope>NUCLEOTIDE SEQUENCE</scope>
    <source>
        <strain evidence="1">Dsil-2018</strain>
    </source>
</reference>
<gene>
    <name evidence="1" type="ORF">HPB49_015173</name>
</gene>
<keyword evidence="2" id="KW-1185">Reference proteome</keyword>
<dbReference type="Proteomes" id="UP000821865">
    <property type="component" value="Chromosome 7"/>
</dbReference>
<sequence length="193" mass="21876">MCDPTWKPPENKATELYSSTEKKSEKVPTVLLQTAQVWAEGRRRALTRLLFDGGSQRSFVTKSLSRELQLEVVGEEDITIYPFGGTGNVMKDKRRRVRIWLRSQCDRKEHSIEALEIPEICSDRLHVPEHILKKVQADMDEMADVTVPSAHLTGSGIDILIGADYYWTLMCGEVKKLQGALVAVKTEFGWTLQ</sequence>
<name>A0ACB8CFQ6_DERSI</name>